<proteinExistence type="predicted"/>
<gene>
    <name evidence="3" type="ORF">O3P69_011301</name>
</gene>
<keyword evidence="4" id="KW-1185">Reference proteome</keyword>
<dbReference type="InterPro" id="IPR013783">
    <property type="entry name" value="Ig-like_fold"/>
</dbReference>
<dbReference type="PANTHER" id="PTHR23278">
    <property type="entry name" value="SIDESTEP PROTEIN"/>
    <property type="match status" value="1"/>
</dbReference>
<comment type="caution">
    <text evidence="3">The sequence shown here is derived from an EMBL/GenBank/DDBJ whole genome shotgun (WGS) entry which is preliminary data.</text>
</comment>
<evidence type="ECO:0000313" key="4">
    <source>
        <dbReference type="Proteomes" id="UP001487740"/>
    </source>
</evidence>
<evidence type="ECO:0000313" key="3">
    <source>
        <dbReference type="EMBL" id="KAK8374267.1"/>
    </source>
</evidence>
<dbReference type="PROSITE" id="PS50835">
    <property type="entry name" value="IG_LIKE"/>
    <property type="match status" value="2"/>
</dbReference>
<reference evidence="3 4" key="1">
    <citation type="submission" date="2023-03" db="EMBL/GenBank/DDBJ databases">
        <title>High-quality genome of Scylla paramamosain provides insights in environmental adaptation.</title>
        <authorList>
            <person name="Zhang L."/>
        </authorList>
    </citation>
    <scope>NUCLEOTIDE SEQUENCE [LARGE SCALE GENOMIC DNA]</scope>
    <source>
        <strain evidence="3">LZ_2023a</strain>
        <tissue evidence="3">Muscle</tissue>
    </source>
</reference>
<organism evidence="3 4">
    <name type="scientific">Scylla paramamosain</name>
    <name type="common">Mud crab</name>
    <dbReference type="NCBI Taxonomy" id="85552"/>
    <lineage>
        <taxon>Eukaryota</taxon>
        <taxon>Metazoa</taxon>
        <taxon>Ecdysozoa</taxon>
        <taxon>Arthropoda</taxon>
        <taxon>Crustacea</taxon>
        <taxon>Multicrustacea</taxon>
        <taxon>Malacostraca</taxon>
        <taxon>Eumalacostraca</taxon>
        <taxon>Eucarida</taxon>
        <taxon>Decapoda</taxon>
        <taxon>Pleocyemata</taxon>
        <taxon>Brachyura</taxon>
        <taxon>Eubrachyura</taxon>
        <taxon>Portunoidea</taxon>
        <taxon>Portunidae</taxon>
        <taxon>Portuninae</taxon>
        <taxon>Scylla</taxon>
    </lineage>
</organism>
<protein>
    <recommendedName>
        <fullName evidence="2">Ig-like domain-containing protein</fullName>
    </recommendedName>
</protein>
<dbReference type="Pfam" id="PF08205">
    <property type="entry name" value="C2-set_2"/>
    <property type="match status" value="1"/>
</dbReference>
<evidence type="ECO:0000256" key="1">
    <source>
        <dbReference type="ARBA" id="ARBA00023157"/>
    </source>
</evidence>
<evidence type="ECO:0000259" key="2">
    <source>
        <dbReference type="PROSITE" id="PS50835"/>
    </source>
</evidence>
<keyword evidence="1" id="KW-1015">Disulfide bond</keyword>
<dbReference type="InterPro" id="IPR013162">
    <property type="entry name" value="CD80_C2-set"/>
</dbReference>
<dbReference type="PANTHER" id="PTHR23278:SF19">
    <property type="entry name" value="OBSCURIN"/>
    <property type="match status" value="1"/>
</dbReference>
<dbReference type="SUPFAM" id="SSF48726">
    <property type="entry name" value="Immunoglobulin"/>
    <property type="match status" value="2"/>
</dbReference>
<dbReference type="InterPro" id="IPR036179">
    <property type="entry name" value="Ig-like_dom_sf"/>
</dbReference>
<dbReference type="EMBL" id="JARAKH010000480">
    <property type="protein sequence ID" value="KAK8374267.1"/>
    <property type="molecule type" value="Genomic_DNA"/>
</dbReference>
<dbReference type="Gene3D" id="2.60.40.10">
    <property type="entry name" value="Immunoglobulins"/>
    <property type="match status" value="2"/>
</dbReference>
<dbReference type="Proteomes" id="UP001487740">
    <property type="component" value="Unassembled WGS sequence"/>
</dbReference>
<sequence>MNLRPLSVRVEERADPLVAGQQYSFSCESQGSRPSATITWFEDGVEVDSLRTHTRSSPGEITIGTLTLVPTQGDHGSILKCQASNPLVPGSGITDTVELNVQYPPVVVLEMGRNLVPSAIKQGDDVYFECRVKANPPPYRVTWARGVSIYLFANEREPIRRYLATQSPEDG</sequence>
<dbReference type="AlphaFoldDB" id="A0AAW0SHF8"/>
<name>A0AAW0SHF8_SCYPA</name>
<feature type="domain" description="Ig-like" evidence="2">
    <location>
        <begin position="5"/>
        <end position="100"/>
    </location>
</feature>
<accession>A0AAW0SHF8</accession>
<dbReference type="InterPro" id="IPR007110">
    <property type="entry name" value="Ig-like_dom"/>
</dbReference>
<feature type="domain" description="Ig-like" evidence="2">
    <location>
        <begin position="104"/>
        <end position="145"/>
    </location>
</feature>